<dbReference type="InterPro" id="IPR036388">
    <property type="entry name" value="WH-like_DNA-bd_sf"/>
</dbReference>
<dbReference type="SUPFAM" id="SSF46894">
    <property type="entry name" value="C-terminal effector domain of the bipartite response regulators"/>
    <property type="match status" value="1"/>
</dbReference>
<dbReference type="GO" id="GO:0003677">
    <property type="term" value="F:DNA binding"/>
    <property type="evidence" value="ECO:0007669"/>
    <property type="project" value="UniProtKB-KW"/>
</dbReference>
<dbReference type="SMART" id="SM00448">
    <property type="entry name" value="REC"/>
    <property type="match status" value="1"/>
</dbReference>
<dbReference type="InterPro" id="IPR058245">
    <property type="entry name" value="NreC/VraR/RcsB-like_REC"/>
</dbReference>
<dbReference type="GO" id="GO:0000160">
    <property type="term" value="P:phosphorelay signal transduction system"/>
    <property type="evidence" value="ECO:0007669"/>
    <property type="project" value="InterPro"/>
</dbReference>
<dbReference type="InterPro" id="IPR039420">
    <property type="entry name" value="WalR-like"/>
</dbReference>
<dbReference type="Gene3D" id="1.10.10.10">
    <property type="entry name" value="Winged helix-like DNA-binding domain superfamily/Winged helix DNA-binding domain"/>
    <property type="match status" value="1"/>
</dbReference>
<evidence type="ECO:0000259" key="5">
    <source>
        <dbReference type="PROSITE" id="PS50110"/>
    </source>
</evidence>
<evidence type="ECO:0000313" key="6">
    <source>
        <dbReference type="EMBL" id="KEA61167.1"/>
    </source>
</evidence>
<dbReference type="AlphaFoldDB" id="A0A071MJU2"/>
<sequence length="210" mass="22778">MKILIVDDHPVLRDGVATLLRQDNGGMIDIQAGNADDALRLLELHTDLDVIVLDLKMSGMDGFAAIDGITQLRPELPIVVLSSSEDPQDVRAAFTRGALGYVPKSATAHTLLSAIKMVMNGERYVPPLLLDMQSAHRDPPSAHEPDSPRLTLRQLDVLRLIAEGVPNKLIADRLGLSEKTVKAHITAIFKALHVRNRTQAAAAGQRLGLL</sequence>
<dbReference type="PROSITE" id="PS50110">
    <property type="entry name" value="RESPONSE_REGULATORY"/>
    <property type="match status" value="1"/>
</dbReference>
<organism evidence="6">
    <name type="scientific">Burkholderia cenocepacia</name>
    <dbReference type="NCBI Taxonomy" id="95486"/>
    <lineage>
        <taxon>Bacteria</taxon>
        <taxon>Pseudomonadati</taxon>
        <taxon>Pseudomonadota</taxon>
        <taxon>Betaproteobacteria</taxon>
        <taxon>Burkholderiales</taxon>
        <taxon>Burkholderiaceae</taxon>
        <taxon>Burkholderia</taxon>
        <taxon>Burkholderia cepacia complex</taxon>
    </lineage>
</organism>
<dbReference type="InterPro" id="IPR001789">
    <property type="entry name" value="Sig_transdc_resp-reg_receiver"/>
</dbReference>
<feature type="domain" description="Response regulatory" evidence="5">
    <location>
        <begin position="2"/>
        <end position="119"/>
    </location>
</feature>
<gene>
    <name evidence="6" type="ORF">DT99_03350</name>
</gene>
<dbReference type="InterPro" id="IPR000792">
    <property type="entry name" value="Tscrpt_reg_LuxR_C"/>
</dbReference>
<evidence type="ECO:0000256" key="2">
    <source>
        <dbReference type="ARBA" id="ARBA00023125"/>
    </source>
</evidence>
<keyword evidence="1 3" id="KW-0597">Phosphoprotein</keyword>
<keyword evidence="2" id="KW-0238">DNA-binding</keyword>
<dbReference type="Pfam" id="PF00196">
    <property type="entry name" value="GerE"/>
    <property type="match status" value="1"/>
</dbReference>
<protein>
    <submittedName>
        <fullName evidence="6">LuxR family transcriptional regulator</fullName>
    </submittedName>
</protein>
<reference evidence="6" key="1">
    <citation type="submission" date="2014-04" db="EMBL/GenBank/DDBJ databases">
        <title>In planta biocontrol of soil-borne Fusarium wilt of banana through a plant endophytic bacterium, Burkholderia cenocepacia 869T2.</title>
        <authorList>
            <person name="Ho Y.-N."/>
            <person name="Chiang H.-M."/>
            <person name="Chao C.-P."/>
            <person name="Su C.-C."/>
            <person name="Hsu H.-F."/>
            <person name="Guo C.-T."/>
            <person name="Hsieh J.-L."/>
            <person name="Huang C.-C."/>
        </authorList>
    </citation>
    <scope>NUCLEOTIDE SEQUENCE [LARGE SCALE GENOMIC DNA]</scope>
    <source>
        <strain evidence="6">869T2</strain>
    </source>
</reference>
<accession>A0A071MJU2</accession>
<dbReference type="InterPro" id="IPR016032">
    <property type="entry name" value="Sig_transdc_resp-reg_C-effctor"/>
</dbReference>
<evidence type="ECO:0000259" key="4">
    <source>
        <dbReference type="PROSITE" id="PS50043"/>
    </source>
</evidence>
<dbReference type="PRINTS" id="PR00038">
    <property type="entry name" value="HTHLUXR"/>
</dbReference>
<evidence type="ECO:0000256" key="1">
    <source>
        <dbReference type="ARBA" id="ARBA00022553"/>
    </source>
</evidence>
<dbReference type="PANTHER" id="PTHR43214">
    <property type="entry name" value="TWO-COMPONENT RESPONSE REGULATOR"/>
    <property type="match status" value="1"/>
</dbReference>
<dbReference type="OrthoDB" id="3374006at2"/>
<dbReference type="GO" id="GO:0006355">
    <property type="term" value="P:regulation of DNA-templated transcription"/>
    <property type="evidence" value="ECO:0007669"/>
    <property type="project" value="InterPro"/>
</dbReference>
<name>A0A071MJU2_9BURK</name>
<dbReference type="EMBL" id="JJOA01000002">
    <property type="protein sequence ID" value="KEA61167.1"/>
    <property type="molecule type" value="Genomic_DNA"/>
</dbReference>
<dbReference type="Gene3D" id="3.40.50.2300">
    <property type="match status" value="1"/>
</dbReference>
<proteinExistence type="predicted"/>
<dbReference type="PROSITE" id="PS50043">
    <property type="entry name" value="HTH_LUXR_2"/>
    <property type="match status" value="1"/>
</dbReference>
<dbReference type="InterPro" id="IPR011006">
    <property type="entry name" value="CheY-like_superfamily"/>
</dbReference>
<dbReference type="Pfam" id="PF00072">
    <property type="entry name" value="Response_reg"/>
    <property type="match status" value="1"/>
</dbReference>
<evidence type="ECO:0000256" key="3">
    <source>
        <dbReference type="PROSITE-ProRule" id="PRU00169"/>
    </source>
</evidence>
<feature type="domain" description="HTH luxR-type" evidence="4">
    <location>
        <begin position="143"/>
        <end position="208"/>
    </location>
</feature>
<dbReference type="CDD" id="cd06170">
    <property type="entry name" value="LuxR_C_like"/>
    <property type="match status" value="1"/>
</dbReference>
<dbReference type="SUPFAM" id="SSF52172">
    <property type="entry name" value="CheY-like"/>
    <property type="match status" value="1"/>
</dbReference>
<comment type="caution">
    <text evidence="6">The sequence shown here is derived from an EMBL/GenBank/DDBJ whole genome shotgun (WGS) entry which is preliminary data.</text>
</comment>
<feature type="modified residue" description="4-aspartylphosphate" evidence="3">
    <location>
        <position position="54"/>
    </location>
</feature>
<dbReference type="SMART" id="SM00421">
    <property type="entry name" value="HTH_LUXR"/>
    <property type="match status" value="1"/>
</dbReference>
<dbReference type="CDD" id="cd17535">
    <property type="entry name" value="REC_NarL-like"/>
    <property type="match status" value="1"/>
</dbReference>